<evidence type="ECO:0000313" key="3">
    <source>
        <dbReference type="Proteomes" id="UP000285324"/>
    </source>
</evidence>
<dbReference type="PANTHER" id="PTHR22642:SF2">
    <property type="entry name" value="PROTEIN LONG AFTER FAR-RED 3"/>
    <property type="match status" value="1"/>
</dbReference>
<dbReference type="Gene3D" id="3.20.20.140">
    <property type="entry name" value="Metal-dependent hydrolases"/>
    <property type="match status" value="1"/>
</dbReference>
<dbReference type="InterPro" id="IPR032466">
    <property type="entry name" value="Metal_Hydrolase"/>
</dbReference>
<dbReference type="InterPro" id="IPR011059">
    <property type="entry name" value="Metal-dep_hydrolase_composite"/>
</dbReference>
<dbReference type="EMBL" id="QVXO01000064">
    <property type="protein sequence ID" value="RPJ88467.1"/>
    <property type="molecule type" value="Genomic_DNA"/>
</dbReference>
<proteinExistence type="predicted"/>
<dbReference type="PANTHER" id="PTHR22642">
    <property type="entry name" value="IMIDAZOLONEPROPIONASE"/>
    <property type="match status" value="1"/>
</dbReference>
<dbReference type="RefSeq" id="WP_118934382.1">
    <property type="nucleotide sequence ID" value="NZ_CP061008.1"/>
</dbReference>
<dbReference type="Gene3D" id="3.10.310.70">
    <property type="match status" value="1"/>
</dbReference>
<dbReference type="AlphaFoldDB" id="A0A424W5G2"/>
<dbReference type="GO" id="GO:0016810">
    <property type="term" value="F:hydrolase activity, acting on carbon-nitrogen (but not peptide) bonds"/>
    <property type="evidence" value="ECO:0007669"/>
    <property type="project" value="InterPro"/>
</dbReference>
<dbReference type="Gene3D" id="2.30.40.10">
    <property type="entry name" value="Urease, subunit C, domain 1"/>
    <property type="match status" value="1"/>
</dbReference>
<keyword evidence="2" id="KW-0378">Hydrolase</keyword>
<evidence type="ECO:0000313" key="2">
    <source>
        <dbReference type="EMBL" id="RPJ88467.1"/>
    </source>
</evidence>
<sequence>MTQTRARTTIYAARSILTMNPMQPRATHVAVREGRILGVGSREELAGWGPADLDERYADKVLMPGLVEGHCHLPEGGMWKFVYVGFYDRRGPDGKLWEGLKSFEAVAARLREAERALATGETLIGWGFDPIFFDGARMRVQDLDAVSAERPVVVMHASMHLMNVNTPMLARAGIDRDTDIEGVTRMEDGRPSGELCEFAAMFPVMRLIGSPFRTVGVSEEGLRMFGKVAQWAGVTTATDLVNELGDEGLATLARITAEPDYPVRIVPAASALTYAGDPQRCLAKLAEARRLNNDKLHLGMVKLVVDGSIQGFTARLRWPGYYNGAPNGIWVIAPAELDAMVQAYHDAGVQLHIHTNGDEATELAIDAVDRALRRSPRRDHRHTLQHCQMADAAQFRRMASLGMCANLFANHIFYWGDAHHALTMGPDRANRMDACASAARAGVPFSVHSDAPITPLGPLFTAWCAVNRQTSSGKVLGESERIGVEQALHAVTLGAAYTLHLDHLVGSIEIGKHADFCVLQDDPLEVAPEKLKDVRVLGTVIGGRPLPLREA</sequence>
<dbReference type="InterPro" id="IPR013108">
    <property type="entry name" value="Amidohydro_3"/>
</dbReference>
<comment type="caution">
    <text evidence="2">The sequence shown here is derived from an EMBL/GenBank/DDBJ whole genome shotgun (WGS) entry which is preliminary data.</text>
</comment>
<organism evidence="2 3">
    <name type="scientific">Alcaligenes xylosoxydans xylosoxydans</name>
    <name type="common">Achromobacter xylosoxidans</name>
    <dbReference type="NCBI Taxonomy" id="85698"/>
    <lineage>
        <taxon>Bacteria</taxon>
        <taxon>Pseudomonadati</taxon>
        <taxon>Pseudomonadota</taxon>
        <taxon>Betaproteobacteria</taxon>
        <taxon>Burkholderiales</taxon>
        <taxon>Alcaligenaceae</taxon>
        <taxon>Achromobacter</taxon>
    </lineage>
</organism>
<feature type="domain" description="Amidohydrolase 3" evidence="1">
    <location>
        <begin position="59"/>
        <end position="545"/>
    </location>
</feature>
<reference evidence="2 3" key="1">
    <citation type="submission" date="2018-08" db="EMBL/GenBank/DDBJ databases">
        <title>Achromobacter xylosoxidans Genome sequencing and assembly.</title>
        <authorList>
            <person name="Wang R."/>
            <person name="Rensing C."/>
            <person name="Li Y."/>
        </authorList>
    </citation>
    <scope>NUCLEOTIDE SEQUENCE [LARGE SCALE GENOMIC DNA]</scope>
    <source>
        <strain evidence="2 3">GD003A</strain>
    </source>
</reference>
<dbReference type="Pfam" id="PF07969">
    <property type="entry name" value="Amidohydro_3"/>
    <property type="match status" value="1"/>
</dbReference>
<dbReference type="InterPro" id="IPR033932">
    <property type="entry name" value="YtcJ-like"/>
</dbReference>
<dbReference type="CDD" id="cd01300">
    <property type="entry name" value="YtcJ_like"/>
    <property type="match status" value="1"/>
</dbReference>
<name>A0A424W5G2_ALCXX</name>
<dbReference type="SUPFAM" id="SSF51338">
    <property type="entry name" value="Composite domain of metallo-dependent hydrolases"/>
    <property type="match status" value="1"/>
</dbReference>
<accession>A0A424W5G2</accession>
<dbReference type="Proteomes" id="UP000285324">
    <property type="component" value="Unassembled WGS sequence"/>
</dbReference>
<dbReference type="SUPFAM" id="SSF51556">
    <property type="entry name" value="Metallo-dependent hydrolases"/>
    <property type="match status" value="1"/>
</dbReference>
<evidence type="ECO:0000259" key="1">
    <source>
        <dbReference type="Pfam" id="PF07969"/>
    </source>
</evidence>
<protein>
    <submittedName>
        <fullName evidence="2">Amidohydrolase</fullName>
    </submittedName>
</protein>
<gene>
    <name evidence="2" type="ORF">DY367_27725</name>
</gene>
<dbReference type="OrthoDB" id="9031471at2"/>